<feature type="binding site" description="axial binding residue" evidence="5">
    <location>
        <position position="491"/>
    </location>
    <ligand>
        <name>heme</name>
        <dbReference type="ChEBI" id="CHEBI:30413"/>
    </ligand>
    <ligandPart>
        <name>Fe</name>
        <dbReference type="ChEBI" id="CHEBI:18248"/>
    </ligandPart>
</feature>
<evidence type="ECO:0000256" key="2">
    <source>
        <dbReference type="ARBA" id="ARBA00010617"/>
    </source>
</evidence>
<dbReference type="SUPFAM" id="SSF48264">
    <property type="entry name" value="Cytochrome P450"/>
    <property type="match status" value="1"/>
</dbReference>
<keyword evidence="4 5" id="KW-0408">Iron</keyword>
<dbReference type="GO" id="GO:0016705">
    <property type="term" value="F:oxidoreductase activity, acting on paired donors, with incorporation or reduction of molecular oxygen"/>
    <property type="evidence" value="ECO:0007669"/>
    <property type="project" value="InterPro"/>
</dbReference>
<name>A0A9P8A6C6_MORAP</name>
<keyword evidence="6" id="KW-0560">Oxidoreductase</keyword>
<dbReference type="PANTHER" id="PTHR46206">
    <property type="entry name" value="CYTOCHROME P450"/>
    <property type="match status" value="1"/>
</dbReference>
<accession>A0A9P8A6C6</accession>
<dbReference type="Pfam" id="PF00067">
    <property type="entry name" value="p450"/>
    <property type="match status" value="2"/>
</dbReference>
<reference evidence="7" key="1">
    <citation type="submission" date="2021-07" db="EMBL/GenBank/DDBJ databases">
        <title>Draft genome of Mortierella alpina, strain LL118, isolated from an aspen leaf litter sample.</title>
        <authorList>
            <person name="Yang S."/>
            <person name="Vinatzer B.A."/>
        </authorList>
    </citation>
    <scope>NUCLEOTIDE SEQUENCE</scope>
    <source>
        <strain evidence="7">LL118</strain>
    </source>
</reference>
<keyword evidence="5 6" id="KW-0349">Heme</keyword>
<dbReference type="AlphaFoldDB" id="A0A9P8A6C6"/>
<evidence type="ECO:0008006" key="9">
    <source>
        <dbReference type="Google" id="ProtNLM"/>
    </source>
</evidence>
<proteinExistence type="inferred from homology"/>
<dbReference type="PANTHER" id="PTHR46206:SF9">
    <property type="entry name" value="CYTOCHROME P450"/>
    <property type="match status" value="1"/>
</dbReference>
<dbReference type="GO" id="GO:0020037">
    <property type="term" value="F:heme binding"/>
    <property type="evidence" value="ECO:0007669"/>
    <property type="project" value="InterPro"/>
</dbReference>
<evidence type="ECO:0000313" key="7">
    <source>
        <dbReference type="EMBL" id="KAG9324410.1"/>
    </source>
</evidence>
<protein>
    <recommendedName>
        <fullName evidence="9">Cytochrome P450</fullName>
    </recommendedName>
</protein>
<evidence type="ECO:0000256" key="6">
    <source>
        <dbReference type="RuleBase" id="RU000461"/>
    </source>
</evidence>
<gene>
    <name evidence="7" type="ORF">KVV02_004430</name>
</gene>
<dbReference type="GO" id="GO:0004497">
    <property type="term" value="F:monooxygenase activity"/>
    <property type="evidence" value="ECO:0007669"/>
    <property type="project" value="UniProtKB-KW"/>
</dbReference>
<dbReference type="InterPro" id="IPR017972">
    <property type="entry name" value="Cyt_P450_CS"/>
</dbReference>
<comment type="similarity">
    <text evidence="2 6">Belongs to the cytochrome P450 family.</text>
</comment>
<evidence type="ECO:0000256" key="1">
    <source>
        <dbReference type="ARBA" id="ARBA00001971"/>
    </source>
</evidence>
<evidence type="ECO:0000256" key="4">
    <source>
        <dbReference type="ARBA" id="ARBA00023004"/>
    </source>
</evidence>
<dbReference type="Proteomes" id="UP000717515">
    <property type="component" value="Unassembled WGS sequence"/>
</dbReference>
<dbReference type="Gene3D" id="1.10.630.10">
    <property type="entry name" value="Cytochrome P450"/>
    <property type="match status" value="1"/>
</dbReference>
<dbReference type="InterPro" id="IPR001128">
    <property type="entry name" value="Cyt_P450"/>
</dbReference>
<dbReference type="OrthoDB" id="1844152at2759"/>
<keyword evidence="6" id="KW-0503">Monooxygenase</keyword>
<dbReference type="EMBL" id="JAIFTL010000067">
    <property type="protein sequence ID" value="KAG9324410.1"/>
    <property type="molecule type" value="Genomic_DNA"/>
</dbReference>
<organism evidence="7 8">
    <name type="scientific">Mortierella alpina</name>
    <name type="common">Oleaginous fungus</name>
    <name type="synonym">Mortierella renispora</name>
    <dbReference type="NCBI Taxonomy" id="64518"/>
    <lineage>
        <taxon>Eukaryota</taxon>
        <taxon>Fungi</taxon>
        <taxon>Fungi incertae sedis</taxon>
        <taxon>Mucoromycota</taxon>
        <taxon>Mortierellomycotina</taxon>
        <taxon>Mortierellomycetes</taxon>
        <taxon>Mortierellales</taxon>
        <taxon>Mortierellaceae</taxon>
        <taxon>Mortierella</taxon>
    </lineage>
</organism>
<comment type="cofactor">
    <cofactor evidence="1 5">
        <name>heme</name>
        <dbReference type="ChEBI" id="CHEBI:30413"/>
    </cofactor>
</comment>
<evidence type="ECO:0000256" key="5">
    <source>
        <dbReference type="PIRSR" id="PIRSR602403-1"/>
    </source>
</evidence>
<dbReference type="PROSITE" id="PS00086">
    <property type="entry name" value="CYTOCHROME_P450"/>
    <property type="match status" value="1"/>
</dbReference>
<dbReference type="InterPro" id="IPR036396">
    <property type="entry name" value="Cyt_P450_sf"/>
</dbReference>
<comment type="caution">
    <text evidence="7">The sequence shown here is derived from an EMBL/GenBank/DDBJ whole genome shotgun (WGS) entry which is preliminary data.</text>
</comment>
<dbReference type="GO" id="GO:0005506">
    <property type="term" value="F:iron ion binding"/>
    <property type="evidence" value="ECO:0007669"/>
    <property type="project" value="InterPro"/>
</dbReference>
<keyword evidence="3 5" id="KW-0479">Metal-binding</keyword>
<dbReference type="InterPro" id="IPR002403">
    <property type="entry name" value="Cyt_P450_E_grp-IV"/>
</dbReference>
<dbReference type="PRINTS" id="PR00465">
    <property type="entry name" value="EP450IV"/>
</dbReference>
<evidence type="ECO:0000313" key="8">
    <source>
        <dbReference type="Proteomes" id="UP000717515"/>
    </source>
</evidence>
<evidence type="ECO:0000256" key="3">
    <source>
        <dbReference type="ARBA" id="ARBA00022723"/>
    </source>
</evidence>
<dbReference type="CDD" id="cd11041">
    <property type="entry name" value="CYP503A1-like"/>
    <property type="match status" value="1"/>
</dbReference>
<sequence>MLDLLTTTPSSETIKMLKTVVPIGVGIASAAYFVVKTILDDGYSLDKTIPTVPIRRGDYTHDYEYMENPDAFLKRCEEKYGPVFNCNIRGAPFTVISGAIVREIFTNDDFSFKDAAEDITGSISFTQSIVKSCKDKDAATKVLHEIIRDNVSNQIPLLTPRIVRQMTGVLERDMGNCDRKLVENPMLLILEMVSTAMVDVFMGDELAKNPEVVQTFAWCTYDFGQVIGPQVRASRFTKWFVRMKYIYLFNPLPKHVKVLIRAATPIILQRRKEEEEAVAKGIPYNRPMDILQGLLDDFEKYNFIDIDDVCGFLVVLVLTAIHSTTDSCTNMTFYLAAYPEVVEPLYQEQVEVLDQVAKERELERQEKLKSGEVSSAKDFEGTELDPKNDRDYTANVLKRLEKMDSFIREVMRFRMEKLRLEHMAMKDITLSNGMVITKGKKIIVNVRSVHQDDKLQDGNATEFLPWRFVGKNKASTPSVGYLSFGMGRHACPGRFLAVQELKTVASLMVSRYSKFEFQDPSKTTEALLALIGSNVPTGLYFTSRVPENAPTQAV</sequence>